<dbReference type="GO" id="GO:0005524">
    <property type="term" value="F:ATP binding"/>
    <property type="evidence" value="ECO:0007669"/>
    <property type="project" value="UniProtKB-UniRule"/>
</dbReference>
<dbReference type="STRING" id="376489.A5892_02615"/>
<evidence type="ECO:0000256" key="6">
    <source>
        <dbReference type="ARBA" id="ARBA00022741"/>
    </source>
</evidence>
<dbReference type="GO" id="GO:0003697">
    <property type="term" value="F:single-stranded DNA binding"/>
    <property type="evidence" value="ECO:0007669"/>
    <property type="project" value="UniProtKB-UniRule"/>
</dbReference>
<dbReference type="GO" id="GO:0005737">
    <property type="term" value="C:cytoplasm"/>
    <property type="evidence" value="ECO:0007669"/>
    <property type="project" value="UniProtKB-SubCell"/>
</dbReference>
<keyword evidence="13" id="KW-1185">Reference proteome</keyword>
<feature type="domain" description="RecF/RecN/SMC N-terminal" evidence="11">
    <location>
        <begin position="3"/>
        <end position="338"/>
    </location>
</feature>
<dbReference type="PROSITE" id="PS00618">
    <property type="entry name" value="RECF_2"/>
    <property type="match status" value="1"/>
</dbReference>
<dbReference type="GO" id="GO:0000731">
    <property type="term" value="P:DNA synthesis involved in DNA repair"/>
    <property type="evidence" value="ECO:0007669"/>
    <property type="project" value="TreeGrafter"/>
</dbReference>
<keyword evidence="9 10" id="KW-0742">SOS response</keyword>
<keyword evidence="8 9" id="KW-0238">DNA-binding</keyword>
<evidence type="ECO:0000256" key="3">
    <source>
        <dbReference type="ARBA" id="ARBA00020170"/>
    </source>
</evidence>
<dbReference type="Pfam" id="PF02463">
    <property type="entry name" value="SMC_N"/>
    <property type="match status" value="1"/>
</dbReference>
<dbReference type="HAMAP" id="MF_00365">
    <property type="entry name" value="RecF"/>
    <property type="match status" value="1"/>
</dbReference>
<evidence type="ECO:0000313" key="13">
    <source>
        <dbReference type="Proteomes" id="UP000077875"/>
    </source>
</evidence>
<name>A0A172YJU9_9GAMM</name>
<dbReference type="AlphaFoldDB" id="A0A172YJU9"/>
<evidence type="ECO:0000259" key="11">
    <source>
        <dbReference type="Pfam" id="PF02463"/>
    </source>
</evidence>
<comment type="subcellular location">
    <subcellularLocation>
        <location evidence="1 9 10">Cytoplasm</location>
    </subcellularLocation>
</comment>
<dbReference type="PANTHER" id="PTHR32182">
    <property type="entry name" value="DNA REPLICATION AND REPAIR PROTEIN RECF"/>
    <property type="match status" value="1"/>
</dbReference>
<evidence type="ECO:0000256" key="7">
    <source>
        <dbReference type="ARBA" id="ARBA00022840"/>
    </source>
</evidence>
<dbReference type="InterPro" id="IPR003395">
    <property type="entry name" value="RecF/RecN/SMC_N"/>
</dbReference>
<evidence type="ECO:0000256" key="9">
    <source>
        <dbReference type="HAMAP-Rule" id="MF_00365"/>
    </source>
</evidence>
<sequence length="359" mass="41016">MPLDRLHFTGLRNLMRAELRPSPGINLISGANGSGKTSLLEGLHLLGLARSFRARQLKTLIHFDCDALTVFGRLQGDPPIPLGLERRRDADTPVMKLAGERIERVSQLAERLPLQLIDSRTFELVEGSPKARREYLDWGVFHVEQAFLDCWKRMRRALKHRNALLRHGRIDRLSIDAWNQELAREAQRLDGMREAYVARLEPLFMATLARLAELPELSLGYYRGWDRSRPLGEILEASVETDRQMGFTQQGPQRADLRLKVGRRPAAEVLSRGQQKVVVSALKLAQGQLLEALTEHHCLYLIDDLAAELDLEHRRRFCELLEEQRGQSFITVIERDTLGYRFTTEVKAFEVRAGQVSEA</sequence>
<organism evidence="12 13">
    <name type="scientific">Halotalea alkalilenta</name>
    <dbReference type="NCBI Taxonomy" id="376489"/>
    <lineage>
        <taxon>Bacteria</taxon>
        <taxon>Pseudomonadati</taxon>
        <taxon>Pseudomonadota</taxon>
        <taxon>Gammaproteobacteria</taxon>
        <taxon>Oceanospirillales</taxon>
        <taxon>Halomonadaceae</taxon>
        <taxon>Halotalea</taxon>
    </lineage>
</organism>
<reference evidence="12 13" key="1">
    <citation type="submission" date="2016-04" db="EMBL/GenBank/DDBJ databases">
        <title>Complete Genome Sequence of Halotalea alkalilenta IHB B 13600.</title>
        <authorList>
            <person name="Swarnkar M.K."/>
            <person name="Sharma A."/>
            <person name="Kaushal K."/>
            <person name="Soni R."/>
            <person name="Rana S."/>
            <person name="Singh A.K."/>
            <person name="Gulati A."/>
        </authorList>
    </citation>
    <scope>NUCLEOTIDE SEQUENCE [LARGE SCALE GENOMIC DNA]</scope>
    <source>
        <strain evidence="12 13">IHB B 13600</strain>
    </source>
</reference>
<dbReference type="InterPro" id="IPR027417">
    <property type="entry name" value="P-loop_NTPase"/>
</dbReference>
<dbReference type="KEGG" id="haa:A5892_02615"/>
<gene>
    <name evidence="9" type="primary">recF</name>
    <name evidence="12" type="ORF">A5892_02615</name>
</gene>
<dbReference type="InterPro" id="IPR001238">
    <property type="entry name" value="DNA-binding_RecF"/>
</dbReference>
<dbReference type="InterPro" id="IPR018078">
    <property type="entry name" value="DNA-binding_RecF_CS"/>
</dbReference>
<dbReference type="SUPFAM" id="SSF52540">
    <property type="entry name" value="P-loop containing nucleoside triphosphate hydrolases"/>
    <property type="match status" value="1"/>
</dbReference>
<dbReference type="GO" id="GO:0006260">
    <property type="term" value="P:DNA replication"/>
    <property type="evidence" value="ECO:0007669"/>
    <property type="project" value="UniProtKB-UniRule"/>
</dbReference>
<dbReference type="Proteomes" id="UP000077875">
    <property type="component" value="Chromosome"/>
</dbReference>
<evidence type="ECO:0000256" key="10">
    <source>
        <dbReference type="RuleBase" id="RU000578"/>
    </source>
</evidence>
<keyword evidence="6 9" id="KW-0547">Nucleotide-binding</keyword>
<keyword evidence="5 9" id="KW-0235">DNA replication</keyword>
<dbReference type="Gene3D" id="3.40.50.300">
    <property type="entry name" value="P-loop containing nucleotide triphosphate hydrolases"/>
    <property type="match status" value="1"/>
</dbReference>
<keyword evidence="9 10" id="KW-0227">DNA damage</keyword>
<dbReference type="GO" id="GO:0006302">
    <property type="term" value="P:double-strand break repair"/>
    <property type="evidence" value="ECO:0007669"/>
    <property type="project" value="TreeGrafter"/>
</dbReference>
<evidence type="ECO:0000313" key="12">
    <source>
        <dbReference type="EMBL" id="ANF59446.1"/>
    </source>
</evidence>
<dbReference type="PROSITE" id="PS00617">
    <property type="entry name" value="RECF_1"/>
    <property type="match status" value="1"/>
</dbReference>
<dbReference type="EMBL" id="CP015243">
    <property type="protein sequence ID" value="ANF59446.1"/>
    <property type="molecule type" value="Genomic_DNA"/>
</dbReference>
<dbReference type="RefSeq" id="WP_064124257.1">
    <property type="nucleotide sequence ID" value="NZ_CP015243.1"/>
</dbReference>
<comment type="similarity">
    <text evidence="2 9 10">Belongs to the RecF family.</text>
</comment>
<protein>
    <recommendedName>
        <fullName evidence="3 9">DNA replication and repair protein RecF</fullName>
    </recommendedName>
</protein>
<evidence type="ECO:0000256" key="2">
    <source>
        <dbReference type="ARBA" id="ARBA00008016"/>
    </source>
</evidence>
<comment type="function">
    <text evidence="9 10">The RecF protein is involved in DNA metabolism; it is required for DNA replication and normal SOS inducibility. RecF binds preferentially to single-stranded, linear DNA. It also seems to bind ATP.</text>
</comment>
<evidence type="ECO:0000256" key="1">
    <source>
        <dbReference type="ARBA" id="ARBA00004496"/>
    </source>
</evidence>
<feature type="binding site" evidence="9">
    <location>
        <begin position="30"/>
        <end position="37"/>
    </location>
    <ligand>
        <name>ATP</name>
        <dbReference type="ChEBI" id="CHEBI:30616"/>
    </ligand>
</feature>
<evidence type="ECO:0000256" key="8">
    <source>
        <dbReference type="ARBA" id="ARBA00023125"/>
    </source>
</evidence>
<evidence type="ECO:0000256" key="4">
    <source>
        <dbReference type="ARBA" id="ARBA00022490"/>
    </source>
</evidence>
<keyword evidence="4 9" id="KW-0963">Cytoplasm</keyword>
<dbReference type="InterPro" id="IPR042174">
    <property type="entry name" value="RecF_2"/>
</dbReference>
<accession>A0A172YJU9</accession>
<dbReference type="NCBIfam" id="TIGR00611">
    <property type="entry name" value="recf"/>
    <property type="match status" value="1"/>
</dbReference>
<proteinExistence type="inferred from homology"/>
<dbReference type="GO" id="GO:0009432">
    <property type="term" value="P:SOS response"/>
    <property type="evidence" value="ECO:0007669"/>
    <property type="project" value="UniProtKB-UniRule"/>
</dbReference>
<keyword evidence="9 10" id="KW-0234">DNA repair</keyword>
<dbReference type="PANTHER" id="PTHR32182:SF0">
    <property type="entry name" value="DNA REPLICATION AND REPAIR PROTEIN RECF"/>
    <property type="match status" value="1"/>
</dbReference>
<dbReference type="Gene3D" id="1.20.1050.90">
    <property type="entry name" value="RecF/RecN/SMC, N-terminal domain"/>
    <property type="match status" value="1"/>
</dbReference>
<keyword evidence="7 9" id="KW-0067">ATP-binding</keyword>
<evidence type="ECO:0000256" key="5">
    <source>
        <dbReference type="ARBA" id="ARBA00022705"/>
    </source>
</evidence>